<organism evidence="1 2">
    <name type="scientific">Citrus sinensis</name>
    <name type="common">Sweet orange</name>
    <name type="synonym">Citrus aurantium var. sinensis</name>
    <dbReference type="NCBI Taxonomy" id="2711"/>
    <lineage>
        <taxon>Eukaryota</taxon>
        <taxon>Viridiplantae</taxon>
        <taxon>Streptophyta</taxon>
        <taxon>Embryophyta</taxon>
        <taxon>Tracheophyta</taxon>
        <taxon>Spermatophyta</taxon>
        <taxon>Magnoliopsida</taxon>
        <taxon>eudicotyledons</taxon>
        <taxon>Gunneridae</taxon>
        <taxon>Pentapetalae</taxon>
        <taxon>rosids</taxon>
        <taxon>malvids</taxon>
        <taxon>Sapindales</taxon>
        <taxon>Rutaceae</taxon>
        <taxon>Aurantioideae</taxon>
        <taxon>Citrus</taxon>
    </lineage>
</organism>
<protein>
    <submittedName>
        <fullName evidence="1">LRR receptor-like serine/threonine-protein kinase</fullName>
    </submittedName>
</protein>
<evidence type="ECO:0000313" key="2">
    <source>
        <dbReference type="Proteomes" id="UP000829398"/>
    </source>
</evidence>
<gene>
    <name evidence="1" type="ORF">KPL71_024188</name>
</gene>
<dbReference type="EMBL" id="CM039177">
    <property type="protein sequence ID" value="KAH9698970.1"/>
    <property type="molecule type" value="Genomic_DNA"/>
</dbReference>
<sequence>MDERYAGHRVVLISKTVFLLILFLLCQLGSEFKFQSAAENNTKVGDLPGPEVHGFTDMMSSLQWKARPPKLSSYCREMLKLSSNITITCRVDKGTPHISGIIMESVALTGKIPEHVAALTYLQTLLSLFGQALGGQLPIRDGIEFEEDPNRDLSQNLLTGKIPPSLGRLSSLQTLELWSNQLSGEIPRELGDLSQLGVLSVPENGLRGTLPPELGKLSNLEELWLTSNNLRGDLPKDYENLKNLTILFISDLQTMGFSFPKSANLSSISSLTLRNCSITGSIPPYIANWNQLGYLDLSFNNLTGGIPNTLKKLFLSELYLTGNMLNGTLPDWIYSNVKKKGDLAYNEFIFPEPETHKTFPEEIVRKYCPDGQKKSQYNYNLHINAGGDEHNIEGIRYEADKSTSNFYFNKPAYNWAYSCNGYFYSDSMADSREFIQKVTCGAAVIDAPLYDEARLCPNSLKYYGFCLQNGNYNVSLYFSEIVFAKNDDYSSSAKRVFDIYIQGELRRKDFNIKEMASHSNNVTIQNFTASVQKHLLEIELFWAGKGSILNPPYFHGPLISAISVAPNFQVNRPGGLSKIGIVGIVLGAVLALILFLALMWRLGWIGDRKLRVTTVNLRGKSYTLKQVKVATRNFSPRNVIGTGRFGTVYKAELPDQTVAVKLLSSQSKQVIDQIGTEVYALTTLKHENIVQFLDGYSKKDLNLLIYEYMEKGSLERALFDANSSTRLDWPTRVRICHGIAKGLKYLHEDNPSRKIVHRNIKPSNILLDGNLNAKVSDLGLAKLYDEENPYKFIQEKGTVVYMAPEYAMRKAITEKVDVFSFGIVLLEIISGQTNAKYEANQETEFLLDTAIVLHSKGRLSELVDKQMPNEHVVMKQAKIILELAMRCVDQSPTLRPTMSEVVSELERISN</sequence>
<keyword evidence="2" id="KW-1185">Reference proteome</keyword>
<reference evidence="2" key="1">
    <citation type="journal article" date="2023" name="Hortic. Res.">
        <title>A chromosome-level phased genome enabling allele-level studies in sweet orange: a case study on citrus Huanglongbing tolerance.</title>
        <authorList>
            <person name="Wu B."/>
            <person name="Yu Q."/>
            <person name="Deng Z."/>
            <person name="Duan Y."/>
            <person name="Luo F."/>
            <person name="Gmitter F. Jr."/>
        </authorList>
    </citation>
    <scope>NUCLEOTIDE SEQUENCE [LARGE SCALE GENOMIC DNA]</scope>
    <source>
        <strain evidence="2">cv. Valencia</strain>
    </source>
</reference>
<dbReference type="Proteomes" id="UP000829398">
    <property type="component" value="Chromosome 8"/>
</dbReference>
<proteinExistence type="predicted"/>
<comment type="caution">
    <text evidence="1">The sequence shown here is derived from an EMBL/GenBank/DDBJ whole genome shotgun (WGS) entry which is preliminary data.</text>
</comment>
<name>A0ACB8IPW1_CITSI</name>
<evidence type="ECO:0000313" key="1">
    <source>
        <dbReference type="EMBL" id="KAH9698970.1"/>
    </source>
</evidence>
<accession>A0ACB8IPW1</accession>